<accession>C9YTL0</accession>
<dbReference type="EMBL" id="FN554889">
    <property type="protein sequence ID" value="CBG72159.1"/>
    <property type="molecule type" value="Genomic_DNA"/>
</dbReference>
<name>C9YTL0_STRSW</name>
<dbReference type="KEGG" id="scb:SCAB_51161"/>
<evidence type="ECO:0000313" key="3">
    <source>
        <dbReference type="Proteomes" id="UP000001444"/>
    </source>
</evidence>
<dbReference type="InterPro" id="IPR007278">
    <property type="entry name" value="DUF397"/>
</dbReference>
<evidence type="ECO:0000313" key="2">
    <source>
        <dbReference type="EMBL" id="CBG72159.1"/>
    </source>
</evidence>
<evidence type="ECO:0000259" key="1">
    <source>
        <dbReference type="Pfam" id="PF04149"/>
    </source>
</evidence>
<proteinExistence type="predicted"/>
<gene>
    <name evidence="2" type="ordered locus">SCAB_51161</name>
</gene>
<sequence length="75" mass="7926">MIDGEPMSAARWTRSSYCDSAGLDCVEVALCTAPVPSVRVRDSKFPVAATLAVAPGTWTGFIDGIQRLPSADSPR</sequence>
<protein>
    <recommendedName>
        <fullName evidence="1">DUF397 domain-containing protein</fullName>
    </recommendedName>
</protein>
<organism evidence="2 3">
    <name type="scientific">Streptomyces scabiei (strain 87.22)</name>
    <dbReference type="NCBI Taxonomy" id="680198"/>
    <lineage>
        <taxon>Bacteria</taxon>
        <taxon>Bacillati</taxon>
        <taxon>Actinomycetota</taxon>
        <taxon>Actinomycetes</taxon>
        <taxon>Kitasatosporales</taxon>
        <taxon>Streptomycetaceae</taxon>
        <taxon>Streptomyces</taxon>
    </lineage>
</organism>
<feature type="domain" description="DUF397" evidence="1">
    <location>
        <begin position="10"/>
        <end position="65"/>
    </location>
</feature>
<dbReference type="HOGENOM" id="CLU_131550_2_1_11"/>
<reference evidence="2 3" key="1">
    <citation type="journal article" date="2010" name="Mol. Plant Microbe Interact.">
        <title>Streptomyces scabies 87-22 contains a coronafacic acid-like biosynthetic cluster that contributes to plant-microbe interactions.</title>
        <authorList>
            <person name="Bignell D.R."/>
            <person name="Seipke R.F."/>
            <person name="Huguet-Tapia J.C."/>
            <person name="Chambers A.H."/>
            <person name="Parry R.J."/>
            <person name="Loria R."/>
        </authorList>
    </citation>
    <scope>NUCLEOTIDE SEQUENCE [LARGE SCALE GENOMIC DNA]</scope>
    <source>
        <strain evidence="2 3">87.22</strain>
    </source>
</reference>
<dbReference type="Proteomes" id="UP000001444">
    <property type="component" value="Chromosome"/>
</dbReference>
<dbReference type="AlphaFoldDB" id="C9YTL0"/>
<dbReference type="Pfam" id="PF04149">
    <property type="entry name" value="DUF397"/>
    <property type="match status" value="1"/>
</dbReference>
<keyword evidence="3" id="KW-1185">Reference proteome</keyword>